<dbReference type="Pfam" id="PF13336">
    <property type="entry name" value="AcetylCoA_hyd_C"/>
    <property type="match status" value="1"/>
</dbReference>
<dbReference type="InterPro" id="IPR038460">
    <property type="entry name" value="AcetylCoA_hyd_C_sf"/>
</dbReference>
<dbReference type="Gene3D" id="3.40.1080.20">
    <property type="entry name" value="Acetyl-CoA hydrolase/transferase C-terminal domain"/>
    <property type="match status" value="1"/>
</dbReference>
<dbReference type="PANTHER" id="PTHR21432:SF20">
    <property type="entry name" value="ACETYL-COA HYDROLASE"/>
    <property type="match status" value="1"/>
</dbReference>
<evidence type="ECO:0000259" key="4">
    <source>
        <dbReference type="Pfam" id="PF13336"/>
    </source>
</evidence>
<proteinExistence type="inferred from homology"/>
<evidence type="ECO:0000259" key="3">
    <source>
        <dbReference type="Pfam" id="PF02550"/>
    </source>
</evidence>
<comment type="similarity">
    <text evidence="1">Belongs to the acetyl-CoA hydrolase/transferase family.</text>
</comment>
<dbReference type="SUPFAM" id="SSF100950">
    <property type="entry name" value="NagB/RpiA/CoA transferase-like"/>
    <property type="match status" value="2"/>
</dbReference>
<dbReference type="GO" id="GO:0006083">
    <property type="term" value="P:acetate metabolic process"/>
    <property type="evidence" value="ECO:0007669"/>
    <property type="project" value="InterPro"/>
</dbReference>
<protein>
    <submittedName>
        <fullName evidence="5">4-hydroxybutyrate CoA-transferase</fullName>
    </submittedName>
</protein>
<dbReference type="GO" id="GO:0008775">
    <property type="term" value="F:acetate CoA-transferase activity"/>
    <property type="evidence" value="ECO:0007669"/>
    <property type="project" value="InterPro"/>
</dbReference>
<keyword evidence="2 5" id="KW-0808">Transferase</keyword>
<dbReference type="Gene3D" id="3.40.1080.10">
    <property type="entry name" value="Glutaconate Coenzyme A-transferase"/>
    <property type="match status" value="1"/>
</dbReference>
<feature type="domain" description="Acetyl-CoA hydrolase/transferase C-terminal" evidence="4">
    <location>
        <begin position="275"/>
        <end position="430"/>
    </location>
</feature>
<evidence type="ECO:0000313" key="5">
    <source>
        <dbReference type="EMBL" id="QOS69577.1"/>
    </source>
</evidence>
<dbReference type="EMBL" id="CP063310">
    <property type="protein sequence ID" value="QOS69577.1"/>
    <property type="molecule type" value="Genomic_DNA"/>
</dbReference>
<dbReference type="RefSeq" id="WP_160941809.1">
    <property type="nucleotide sequence ID" value="NZ_CP063310.1"/>
</dbReference>
<dbReference type="PANTHER" id="PTHR21432">
    <property type="entry name" value="ACETYL-COA HYDROLASE-RELATED"/>
    <property type="match status" value="1"/>
</dbReference>
<feature type="domain" description="Acetyl-CoA hydrolase/transferase N-terminal" evidence="3">
    <location>
        <begin position="78"/>
        <end position="190"/>
    </location>
</feature>
<accession>A0A6L7IUG0</accession>
<evidence type="ECO:0000256" key="2">
    <source>
        <dbReference type="ARBA" id="ARBA00022679"/>
    </source>
</evidence>
<name>A0A6L7IUG0_9ACTN</name>
<reference evidence="5 6" key="1">
    <citation type="submission" date="2020-10" db="EMBL/GenBank/DDBJ databases">
        <title>Eggerthella sp. nov., isolated from human feces.</title>
        <authorList>
            <person name="Yajun G."/>
        </authorList>
    </citation>
    <scope>NUCLEOTIDE SEQUENCE [LARGE SCALE GENOMIC DNA]</scope>
    <source>
        <strain evidence="5 6">HF-1101</strain>
    </source>
</reference>
<dbReference type="InterPro" id="IPR046433">
    <property type="entry name" value="ActCoA_hydro"/>
</dbReference>
<sequence>MGEPWERHYEQKVMSAEDAVRAFAPSGSKVFIGGLDVARRTLEALLQRVLAGEVEGIELHGNMTNGDLGLDRLAVPEGRFRYRSFFNGANERAGMRAGSATYVPLHLSNTERYLASVRPDVAIVPMTPPDEHGRCNIGPLGFTPAGLRHARAIVAQINPCLPAVNGTAHDYHVSELAAVVEHAEPLAPVAPAACAPEELKIAEHIVDRVRDGACIQLGIGGLANAVGQGLRSKRHLGVHSEMFPDVMAELQREGVIDNSRKTHLPGVSVAGFAVGTPQLHAFIERNPAVLFTPYERVNDFDAIRANDDMVSVNSAIAVDLTGQVCAESFGSRQYSGTGGQVDYVRGAAASKGGMSFVALTSRARTSAGPVSKIVPTLAPGSVVTTLRTDVHLVCTEYGCVDLRFCDIPTRAKRLISIAHPDVRDELAREARALGLLY</sequence>
<dbReference type="Proteomes" id="UP000478463">
    <property type="component" value="Chromosome"/>
</dbReference>
<dbReference type="InterPro" id="IPR003702">
    <property type="entry name" value="ActCoA_hydro_N"/>
</dbReference>
<dbReference type="AlphaFoldDB" id="A0A6L7IUG0"/>
<dbReference type="Gene3D" id="3.30.750.70">
    <property type="entry name" value="4-hydroxybutyrate coenzyme like domains"/>
    <property type="match status" value="1"/>
</dbReference>
<evidence type="ECO:0000256" key="1">
    <source>
        <dbReference type="ARBA" id="ARBA00009632"/>
    </source>
</evidence>
<dbReference type="KEGG" id="egd:GS424_006995"/>
<dbReference type="InterPro" id="IPR037171">
    <property type="entry name" value="NagB/RpiA_transferase-like"/>
</dbReference>
<dbReference type="Pfam" id="PF02550">
    <property type="entry name" value="AcetylCoA_hydro"/>
    <property type="match status" value="1"/>
</dbReference>
<gene>
    <name evidence="5" type="ORF">GS424_006995</name>
</gene>
<evidence type="ECO:0000313" key="6">
    <source>
        <dbReference type="Proteomes" id="UP000478463"/>
    </source>
</evidence>
<dbReference type="InterPro" id="IPR026888">
    <property type="entry name" value="AcetylCoA_hyd_C"/>
</dbReference>
<organism evidence="5 6">
    <name type="scientific">Eggerthella guodeyinii</name>
    <dbReference type="NCBI Taxonomy" id="2690837"/>
    <lineage>
        <taxon>Bacteria</taxon>
        <taxon>Bacillati</taxon>
        <taxon>Actinomycetota</taxon>
        <taxon>Coriobacteriia</taxon>
        <taxon>Eggerthellales</taxon>
        <taxon>Eggerthellaceae</taxon>
        <taxon>Eggerthella</taxon>
    </lineage>
</organism>